<comment type="similarity">
    <text evidence="2">Belongs to the ALG14 family.</text>
</comment>
<keyword evidence="4" id="KW-0812">Transmembrane</keyword>
<dbReference type="InterPro" id="IPR013969">
    <property type="entry name" value="Oligosacch_biosynth_Alg14"/>
</dbReference>
<evidence type="ECO:0000256" key="2">
    <source>
        <dbReference type="ARBA" id="ARBA00009731"/>
    </source>
</evidence>
<dbReference type="WBParaSite" id="DME_0000006601-mRNA-1">
    <property type="protein sequence ID" value="DME_0000006601-mRNA-1"/>
    <property type="gene ID" value="DME_0000006601"/>
</dbReference>
<comment type="subcellular location">
    <subcellularLocation>
        <location evidence="1">Endoplasmic reticulum membrane</location>
        <topology evidence="1">Single-pass membrane protein</topology>
    </subcellularLocation>
</comment>
<protein>
    <recommendedName>
        <fullName evidence="3">UDP-N-acetylglucosamine transferase subunit ALG14</fullName>
    </recommendedName>
</protein>
<sequence length="180" mass="20468">MVIALAIFGIVSLFLLYLSYLRRHSQRSLKVDESSRANAIKLCIIIGSATILEFEKGKSYGSFSIEKIGRSREVMQSYFTSIFTTIKAFWESIIIILRIKPDVVLCNGPGTCIPICGAAAMFDLFRVCDIRIFFIESICRVKRLSLSGLILYYLRIPDLIAVHWEDLAVKYPRTQFINAL</sequence>
<evidence type="ECO:0000256" key="3">
    <source>
        <dbReference type="ARBA" id="ARBA00017467"/>
    </source>
</evidence>
<dbReference type="Gene3D" id="3.40.50.2000">
    <property type="entry name" value="Glycogen Phosphorylase B"/>
    <property type="match status" value="1"/>
</dbReference>
<dbReference type="GO" id="GO:0043541">
    <property type="term" value="C:UDP-N-acetylglucosamine transferase complex"/>
    <property type="evidence" value="ECO:0007669"/>
    <property type="project" value="TreeGrafter"/>
</dbReference>
<evidence type="ECO:0000256" key="7">
    <source>
        <dbReference type="ARBA" id="ARBA00023136"/>
    </source>
</evidence>
<keyword evidence="10" id="KW-1185">Reference proteome</keyword>
<dbReference type="AlphaFoldDB" id="A0A0N4U0I4"/>
<dbReference type="STRING" id="318479.A0A0N4U0I4"/>
<evidence type="ECO:0000256" key="1">
    <source>
        <dbReference type="ARBA" id="ARBA00004389"/>
    </source>
</evidence>
<dbReference type="Pfam" id="PF08660">
    <property type="entry name" value="Alg14"/>
    <property type="match status" value="1"/>
</dbReference>
<keyword evidence="5" id="KW-0256">Endoplasmic reticulum</keyword>
<dbReference type="Proteomes" id="UP000038040">
    <property type="component" value="Unplaced"/>
</dbReference>
<dbReference type="EMBL" id="UYYG01001150">
    <property type="protein sequence ID" value="VDN54453.1"/>
    <property type="molecule type" value="Genomic_DNA"/>
</dbReference>
<keyword evidence="6" id="KW-1133">Transmembrane helix</keyword>
<organism evidence="9 11">
    <name type="scientific">Dracunculus medinensis</name>
    <name type="common">Guinea worm</name>
    <dbReference type="NCBI Taxonomy" id="318479"/>
    <lineage>
        <taxon>Eukaryota</taxon>
        <taxon>Metazoa</taxon>
        <taxon>Ecdysozoa</taxon>
        <taxon>Nematoda</taxon>
        <taxon>Chromadorea</taxon>
        <taxon>Rhabditida</taxon>
        <taxon>Spirurina</taxon>
        <taxon>Dracunculoidea</taxon>
        <taxon>Dracunculidae</taxon>
        <taxon>Dracunculus</taxon>
    </lineage>
</organism>
<evidence type="ECO:0000256" key="6">
    <source>
        <dbReference type="ARBA" id="ARBA00022989"/>
    </source>
</evidence>
<evidence type="ECO:0000313" key="11">
    <source>
        <dbReference type="WBParaSite" id="DME_0000006601-mRNA-1"/>
    </source>
</evidence>
<evidence type="ECO:0000256" key="5">
    <source>
        <dbReference type="ARBA" id="ARBA00022824"/>
    </source>
</evidence>
<dbReference type="PANTHER" id="PTHR12154:SF4">
    <property type="entry name" value="UDP-N-ACETYLGLUCOSAMINE TRANSFERASE SUBUNIT ALG14 HOMOLOG"/>
    <property type="match status" value="1"/>
</dbReference>
<reference evidence="11" key="1">
    <citation type="submission" date="2017-02" db="UniProtKB">
        <authorList>
            <consortium name="WormBaseParasite"/>
        </authorList>
    </citation>
    <scope>IDENTIFICATION</scope>
</reference>
<dbReference type="GO" id="GO:0004577">
    <property type="term" value="F:N-acetylglucosaminyldiphosphodolichol N-acetylglucosaminyltransferase activity"/>
    <property type="evidence" value="ECO:0007669"/>
    <property type="project" value="TreeGrafter"/>
</dbReference>
<proteinExistence type="inferred from homology"/>
<accession>A0A0N4U0I4</accession>
<dbReference type="OrthoDB" id="17098at2759"/>
<name>A0A0N4U0I4_DRAME</name>
<dbReference type="Proteomes" id="UP000274756">
    <property type="component" value="Unassembled WGS sequence"/>
</dbReference>
<dbReference type="PANTHER" id="PTHR12154">
    <property type="entry name" value="GLYCOSYL TRANSFERASE-RELATED"/>
    <property type="match status" value="1"/>
</dbReference>
<keyword evidence="7" id="KW-0472">Membrane</keyword>
<evidence type="ECO:0000256" key="4">
    <source>
        <dbReference type="ARBA" id="ARBA00022692"/>
    </source>
</evidence>
<evidence type="ECO:0000313" key="10">
    <source>
        <dbReference type="Proteomes" id="UP000274756"/>
    </source>
</evidence>
<reference evidence="8 10" key="2">
    <citation type="submission" date="2018-11" db="EMBL/GenBank/DDBJ databases">
        <authorList>
            <consortium name="Pathogen Informatics"/>
        </authorList>
    </citation>
    <scope>NUCLEOTIDE SEQUENCE [LARGE SCALE GENOMIC DNA]</scope>
</reference>
<evidence type="ECO:0000313" key="9">
    <source>
        <dbReference type="Proteomes" id="UP000038040"/>
    </source>
</evidence>
<dbReference type="SUPFAM" id="SSF53756">
    <property type="entry name" value="UDP-Glycosyltransferase/glycogen phosphorylase"/>
    <property type="match status" value="1"/>
</dbReference>
<evidence type="ECO:0000313" key="8">
    <source>
        <dbReference type="EMBL" id="VDN54453.1"/>
    </source>
</evidence>
<dbReference type="GO" id="GO:0006488">
    <property type="term" value="P:dolichol-linked oligosaccharide biosynthetic process"/>
    <property type="evidence" value="ECO:0007669"/>
    <property type="project" value="InterPro"/>
</dbReference>
<gene>
    <name evidence="8" type="ORF">DME_LOCUS4426</name>
</gene>